<dbReference type="OrthoDB" id="3401376at2"/>
<dbReference type="STRING" id="471853.Bcav_2056"/>
<proteinExistence type="predicted"/>
<dbReference type="Proteomes" id="UP000007962">
    <property type="component" value="Chromosome"/>
</dbReference>
<evidence type="ECO:0000313" key="1">
    <source>
        <dbReference type="EMBL" id="ACQ80311.1"/>
    </source>
</evidence>
<dbReference type="InterPro" id="IPR024479">
    <property type="entry name" value="DUF3866"/>
</dbReference>
<dbReference type="RefSeq" id="WP_015882551.1">
    <property type="nucleotide sequence ID" value="NC_012669.1"/>
</dbReference>
<dbReference type="SUPFAM" id="SSF56399">
    <property type="entry name" value="ADP-ribosylation"/>
    <property type="match status" value="1"/>
</dbReference>
<keyword evidence="2" id="KW-1185">Reference proteome</keyword>
<dbReference type="Pfam" id="PF12982">
    <property type="entry name" value="DUF3866"/>
    <property type="match status" value="1"/>
</dbReference>
<dbReference type="InterPro" id="IPR009297">
    <property type="entry name" value="DUF952"/>
</dbReference>
<dbReference type="Pfam" id="PF06108">
    <property type="entry name" value="DUF952"/>
    <property type="match status" value="1"/>
</dbReference>
<evidence type="ECO:0008006" key="3">
    <source>
        <dbReference type="Google" id="ProtNLM"/>
    </source>
</evidence>
<dbReference type="Gene3D" id="3.20.170.20">
    <property type="entry name" value="Protein of unknown function DUF952"/>
    <property type="match status" value="1"/>
</dbReference>
<dbReference type="PANTHER" id="PTHR34129">
    <property type="entry name" value="BLR1139 PROTEIN"/>
    <property type="match status" value="1"/>
</dbReference>
<dbReference type="KEGG" id="bcv:Bcav_2056"/>
<gene>
    <name evidence="1" type="ordered locus">Bcav_2056</name>
</gene>
<dbReference type="eggNOG" id="COG3502">
    <property type="taxonomic scope" value="Bacteria"/>
</dbReference>
<dbReference type="PANTHER" id="PTHR34129:SF1">
    <property type="entry name" value="DUF952 DOMAIN-CONTAINING PROTEIN"/>
    <property type="match status" value="1"/>
</dbReference>
<protein>
    <recommendedName>
        <fullName evidence="3">DUF952 domain-containing protein</fullName>
    </recommendedName>
</protein>
<accession>C5C6A5</accession>
<dbReference type="AlphaFoldDB" id="C5C6A5"/>
<evidence type="ECO:0000313" key="2">
    <source>
        <dbReference type="Proteomes" id="UP000007962"/>
    </source>
</evidence>
<name>C5C6A5_BEUC1</name>
<dbReference type="EMBL" id="CP001618">
    <property type="protein sequence ID" value="ACQ80311.1"/>
    <property type="molecule type" value="Genomic_DNA"/>
</dbReference>
<dbReference type="HOGENOM" id="CLU_042007_0_0_11"/>
<organism evidence="1 2">
    <name type="scientific">Beutenbergia cavernae (strain ATCC BAA-8 / DSM 12333 / CCUG 43141 / JCM 11478 / NBRC 16432 / NCIMB 13614 / HKI 0122)</name>
    <dbReference type="NCBI Taxonomy" id="471853"/>
    <lineage>
        <taxon>Bacteria</taxon>
        <taxon>Bacillati</taxon>
        <taxon>Actinomycetota</taxon>
        <taxon>Actinomycetes</taxon>
        <taxon>Micrococcales</taxon>
        <taxon>Beutenbergiaceae</taxon>
        <taxon>Beutenbergia</taxon>
    </lineage>
</organism>
<reference evidence="1 2" key="1">
    <citation type="journal article" date="2009" name="Stand. Genomic Sci.">
        <title>Complete genome sequence of Beutenbergia cavernae type strain (HKI 0122).</title>
        <authorList>
            <person name="Land M."/>
            <person name="Pukall R."/>
            <person name="Abt B."/>
            <person name="Goker M."/>
            <person name="Rohde M."/>
            <person name="Glavina Del Rio T."/>
            <person name="Tice H."/>
            <person name="Copeland A."/>
            <person name="Cheng J.F."/>
            <person name="Lucas S."/>
            <person name="Chen F."/>
            <person name="Nolan M."/>
            <person name="Bruce D."/>
            <person name="Goodwin L."/>
            <person name="Pitluck S."/>
            <person name="Ivanova N."/>
            <person name="Mavromatis K."/>
            <person name="Ovchinnikova G."/>
            <person name="Pati A."/>
            <person name="Chen A."/>
            <person name="Palaniappan K."/>
            <person name="Hauser L."/>
            <person name="Chang Y.J."/>
            <person name="Jefferies C.C."/>
            <person name="Saunders E."/>
            <person name="Brettin T."/>
            <person name="Detter J.C."/>
            <person name="Han C."/>
            <person name="Chain P."/>
            <person name="Bristow J."/>
            <person name="Eisen J.A."/>
            <person name="Markowitz V."/>
            <person name="Hugenholtz P."/>
            <person name="Kyrpides N.C."/>
            <person name="Klenk H.P."/>
            <person name="Lapidus A."/>
        </authorList>
    </citation>
    <scope>NUCLEOTIDE SEQUENCE [LARGE SCALE GENOMIC DNA]</scope>
    <source>
        <strain evidence="2">ATCC BAA-8 / DSM 12333 / NBRC 16432</strain>
    </source>
</reference>
<sequence>MIIWRDGTVRTLGRAWSGAQELEVELSGSAPGGAVDDESAAGVLPAGTLVRALAYPQLVGEVRTGDRVTLTASALARGLGTGGYALVAAVPDRLPADPHVGPGHLVKARYTPTQPLVLGVDEQESAAHEMLRDADDLGGLPVVVADLHSALPAIVAGARAEAALVGAPPPRVAYVMTDGGALPAWFSRTVAELRDAGWLEATITVGQAFGGDLEAVTTHTGLLAARHVAGADLVVVAQGPGNLGTGTRWGFSGVAAGEALNAAAVLGGRGIASLRVSGADPRERHLGVSHHSLTAYGRVALAPADVVVPLLDAPLGARVAEQAADLVAPGGRHRLVRAACADLLPALREAPVRLSTMGRGLDDDAAPFLAAAAAGRWAVRLLAPATGSVWHLALADDWDAAQARGTYDVPTRGARFDDVGFVHCSHADQVDGIARAFYADADDLVLLEVDADALAARAAVVVEPGDPADPTSERYPHVYAPVPLDVVTPRPWRGSFTATTAG</sequence>